<dbReference type="Pfam" id="PF00528">
    <property type="entry name" value="BPD_transp_1"/>
    <property type="match status" value="1"/>
</dbReference>
<dbReference type="InterPro" id="IPR000515">
    <property type="entry name" value="MetI-like"/>
</dbReference>
<feature type="transmembrane region" description="Helical" evidence="11">
    <location>
        <begin position="59"/>
        <end position="83"/>
    </location>
</feature>
<evidence type="ECO:0000256" key="7">
    <source>
        <dbReference type="ARBA" id="ARBA00022989"/>
    </source>
</evidence>
<keyword evidence="17" id="KW-1185">Reference proteome</keyword>
<feature type="transmembrane region" description="Helical" evidence="11">
    <location>
        <begin position="195"/>
        <end position="214"/>
    </location>
</feature>
<evidence type="ECO:0000256" key="3">
    <source>
        <dbReference type="ARBA" id="ARBA00022448"/>
    </source>
</evidence>
<comment type="similarity">
    <text evidence="2">Belongs to the binding-protein-dependent transport system permease family. CysTW subfamily.</text>
</comment>
<dbReference type="Proteomes" id="UP001064206">
    <property type="component" value="Chromosome"/>
</dbReference>
<reference evidence="13 16" key="1">
    <citation type="submission" date="2017-07" db="EMBL/GenBank/DDBJ databases">
        <title>Raoultella ornithinolytica strain HH3 draft genome.</title>
        <authorList>
            <person name="Duceppe M.-O."/>
            <person name="Huang H."/>
            <person name="Phipps-Todd B."/>
        </authorList>
    </citation>
    <scope>NUCLEOTIDE SEQUENCE [LARGE SCALE GENOMIC DNA]</scope>
    <source>
        <strain evidence="13 16">HH3</strain>
    </source>
</reference>
<dbReference type="PROSITE" id="PS50928">
    <property type="entry name" value="ABC_TM1"/>
    <property type="match status" value="1"/>
</dbReference>
<dbReference type="InterPro" id="IPR051322">
    <property type="entry name" value="AA_ABC_Transporter_Permease"/>
</dbReference>
<evidence type="ECO:0000256" key="1">
    <source>
        <dbReference type="ARBA" id="ARBA00004429"/>
    </source>
</evidence>
<keyword evidence="6 11" id="KW-0812">Transmembrane</keyword>
<dbReference type="CDD" id="cd06261">
    <property type="entry name" value="TM_PBP2"/>
    <property type="match status" value="1"/>
</dbReference>
<keyword evidence="3 11" id="KW-0813">Transport</keyword>
<dbReference type="PANTHER" id="PTHR30450">
    <property type="entry name" value="ABC TRANSPORTER PERMEASE"/>
    <property type="match status" value="1"/>
</dbReference>
<evidence type="ECO:0000256" key="10">
    <source>
        <dbReference type="ARBA" id="ARBA00040727"/>
    </source>
</evidence>
<keyword evidence="8 11" id="KW-0472">Membrane</keyword>
<feature type="transmembrane region" description="Helical" evidence="11">
    <location>
        <begin position="24"/>
        <end position="47"/>
    </location>
</feature>
<reference evidence="14" key="2">
    <citation type="submission" date="2022-09" db="EMBL/GenBank/DDBJ databases">
        <title>Multidrug resistance Raoultella ornithinolytica Strain MQB_Silv_108.</title>
        <authorList>
            <person name="Quintela-Baluja M."/>
        </authorList>
    </citation>
    <scope>NUCLEOTIDE SEQUENCE</scope>
    <source>
        <strain evidence="14">MQB_Silv_108</strain>
    </source>
</reference>
<proteinExistence type="inferred from homology"/>
<evidence type="ECO:0000256" key="8">
    <source>
        <dbReference type="ARBA" id="ARBA00023136"/>
    </source>
</evidence>
<keyword evidence="5" id="KW-0997">Cell inner membrane</keyword>
<dbReference type="FunFam" id="1.10.3720.10:FF:000002">
    <property type="entry name" value="D-methionine ABC transporter permease MetI"/>
    <property type="match status" value="1"/>
</dbReference>
<comment type="function">
    <text evidence="9">Part of the binding-protein-dependent transport system for D-methionine and the toxic methionine analog alpha-methyl-methionine. Probably responsible for the translocation of the substrate across the membrane.</text>
</comment>
<keyword evidence="4" id="KW-1003">Cell membrane</keyword>
<protein>
    <recommendedName>
        <fullName evidence="10">D-methionine transport system permease protein MetI</fullName>
    </recommendedName>
</protein>
<dbReference type="EMBL" id="CP145163">
    <property type="protein sequence ID" value="WWC13879.1"/>
    <property type="molecule type" value="Genomic_DNA"/>
</dbReference>
<dbReference type="EMBL" id="CP104450">
    <property type="protein sequence ID" value="UXE40440.1"/>
    <property type="molecule type" value="Genomic_DNA"/>
</dbReference>
<dbReference type="AlphaFoldDB" id="A0A1Y6GJR3"/>
<evidence type="ECO:0000313" key="15">
    <source>
        <dbReference type="EMBL" id="WWC13879.1"/>
    </source>
</evidence>
<evidence type="ECO:0000313" key="16">
    <source>
        <dbReference type="Proteomes" id="UP000229713"/>
    </source>
</evidence>
<dbReference type="EMBL" id="NKYI01000024">
    <property type="protein sequence ID" value="PIK83071.1"/>
    <property type="molecule type" value="Genomic_DNA"/>
</dbReference>
<dbReference type="Proteomes" id="UP000229713">
    <property type="component" value="Unassembled WGS sequence"/>
</dbReference>
<evidence type="ECO:0000313" key="14">
    <source>
        <dbReference type="EMBL" id="UXE40440.1"/>
    </source>
</evidence>
<dbReference type="SUPFAM" id="SSF161098">
    <property type="entry name" value="MetI-like"/>
    <property type="match status" value="1"/>
</dbReference>
<evidence type="ECO:0000256" key="9">
    <source>
        <dbReference type="ARBA" id="ARBA00037265"/>
    </source>
</evidence>
<dbReference type="STRING" id="54291.TE10_16835"/>
<gene>
    <name evidence="13" type="ORF">CFY86_15585</name>
    <name evidence="15" type="ORF">LM286_11485</name>
    <name evidence="14" type="ORF">N2J37_12180</name>
</gene>
<dbReference type="eggNOG" id="COG2011">
    <property type="taxonomic scope" value="Bacteria"/>
</dbReference>
<dbReference type="Proteomes" id="UP001350972">
    <property type="component" value="Chromosome"/>
</dbReference>
<dbReference type="PANTHER" id="PTHR30450:SF1">
    <property type="entry name" value="D-METHIONINE TRANSPORT SYSTEM PERMEASE PROTEIN METI-RELATED"/>
    <property type="match status" value="1"/>
</dbReference>
<reference evidence="15 17" key="3">
    <citation type="submission" date="2024-02" db="EMBL/GenBank/DDBJ databases">
        <title>Tn5403 promotes plasmid rearrangements and degradation of the Klebsiella pneumoniae carbapenemase (KPC) transposon Tn4401.</title>
        <authorList>
            <person name="Sheppard A.E."/>
            <person name="Barry K.E."/>
            <person name="Parikh H.I."/>
            <person name="Vegesana K."/>
            <person name="Sebra R."/>
            <person name="George S."/>
            <person name="Sanderson N.D."/>
            <person name="Stoesser N."/>
            <person name="Eyre D.W."/>
            <person name="Crook D.W."/>
            <person name="Walker A.S."/>
            <person name="Mathers A.J."/>
        </authorList>
    </citation>
    <scope>NUCLEOTIDE SEQUENCE [LARGE SCALE GENOMIC DNA]</scope>
    <source>
        <strain evidence="15 17">CAV1921</strain>
    </source>
</reference>
<comment type="subcellular location">
    <subcellularLocation>
        <location evidence="1">Cell inner membrane</location>
        <topology evidence="1">Multi-pass membrane protein</topology>
    </subcellularLocation>
    <subcellularLocation>
        <location evidence="11">Cell membrane</location>
        <topology evidence="11">Multi-pass membrane protein</topology>
    </subcellularLocation>
</comment>
<dbReference type="GO" id="GO:0005886">
    <property type="term" value="C:plasma membrane"/>
    <property type="evidence" value="ECO:0007669"/>
    <property type="project" value="UniProtKB-SubCell"/>
</dbReference>
<evidence type="ECO:0000313" key="13">
    <source>
        <dbReference type="EMBL" id="PIK83071.1"/>
    </source>
</evidence>
<evidence type="ECO:0000256" key="6">
    <source>
        <dbReference type="ARBA" id="ARBA00022692"/>
    </source>
</evidence>
<feature type="domain" description="ABC transmembrane type-1" evidence="12">
    <location>
        <begin position="20"/>
        <end position="212"/>
    </location>
</feature>
<evidence type="ECO:0000259" key="12">
    <source>
        <dbReference type="PROSITE" id="PS50928"/>
    </source>
</evidence>
<dbReference type="InterPro" id="IPR035906">
    <property type="entry name" value="MetI-like_sf"/>
</dbReference>
<accession>A0A1Y6GJR3</accession>
<dbReference type="GO" id="GO:0048473">
    <property type="term" value="P:D-methionine transmembrane transport"/>
    <property type="evidence" value="ECO:0007669"/>
    <property type="project" value="TreeGrafter"/>
</dbReference>
<evidence type="ECO:0000256" key="5">
    <source>
        <dbReference type="ARBA" id="ARBA00022519"/>
    </source>
</evidence>
<evidence type="ECO:0000256" key="4">
    <source>
        <dbReference type="ARBA" id="ARBA00022475"/>
    </source>
</evidence>
<evidence type="ECO:0000256" key="11">
    <source>
        <dbReference type="RuleBase" id="RU363032"/>
    </source>
</evidence>
<organism evidence="13 16">
    <name type="scientific">Raoultella ornithinolytica</name>
    <name type="common">Klebsiella ornithinolytica</name>
    <dbReference type="NCBI Taxonomy" id="54291"/>
    <lineage>
        <taxon>Bacteria</taxon>
        <taxon>Pseudomonadati</taxon>
        <taxon>Pseudomonadota</taxon>
        <taxon>Gammaproteobacteria</taxon>
        <taxon>Enterobacterales</taxon>
        <taxon>Enterobacteriaceae</taxon>
        <taxon>Klebsiella/Raoultella group</taxon>
        <taxon>Raoultella</taxon>
    </lineage>
</organism>
<sequence length="224" mass="24180">MAPVLEFFADIDWSDVTQAGIDTLIMLGWSLGFTVLFGLPLGIVLYLTGQPQLLHAPRLYRLLSLCVNVLRSLPFIILLIVMIPVTTLITGTSLGVQGTIPPLVAGCAPFFARLVESALREVDHGLVEASWSMGGNTAQLIWHTLLPESRGGLLAAVTVTAILLVDYTSMAGVIGGGGLGDLAIRFGYQRFQTDVMVVTVLLLIALVQILQMSGDRLVRYMSRK</sequence>
<name>A0A1Y6GJR3_RAOOR</name>
<evidence type="ECO:0000313" key="17">
    <source>
        <dbReference type="Proteomes" id="UP001350972"/>
    </source>
</evidence>
<evidence type="ECO:0000256" key="2">
    <source>
        <dbReference type="ARBA" id="ARBA00007069"/>
    </source>
</evidence>
<feature type="transmembrane region" description="Helical" evidence="11">
    <location>
        <begin position="152"/>
        <end position="174"/>
    </location>
</feature>
<keyword evidence="7 11" id="KW-1133">Transmembrane helix</keyword>
<dbReference type="Gene3D" id="1.10.3720.10">
    <property type="entry name" value="MetI-like"/>
    <property type="match status" value="1"/>
</dbReference>